<name>A0A6G5A0S3_RHIMP</name>
<evidence type="ECO:0000313" key="2">
    <source>
        <dbReference type="EMBL" id="NIE44625.1"/>
    </source>
</evidence>
<accession>A0A6G5A0S3</accession>
<evidence type="ECO:0000256" key="1">
    <source>
        <dbReference type="SAM" id="SignalP"/>
    </source>
</evidence>
<feature type="signal peptide" evidence="1">
    <location>
        <begin position="1"/>
        <end position="29"/>
    </location>
</feature>
<sequence length="69" mass="8154">MKSFFFQLCTDPWWRRLAFLVFTMLTNHAGSVKDTVFRDSVYRRTWPYAVNQRGKVTVTLMHALTLKAP</sequence>
<proteinExistence type="predicted"/>
<reference evidence="2" key="1">
    <citation type="submission" date="2020-03" db="EMBL/GenBank/DDBJ databases">
        <title>A transcriptome and proteome of the tick Rhipicephalus microplus shaped by the genetic composition of its hosts and developmental stage.</title>
        <authorList>
            <person name="Garcia G.R."/>
            <person name="Ribeiro J.M.C."/>
            <person name="Maruyama S.R."/>
            <person name="Gardinasse L.G."/>
            <person name="Nelson K."/>
            <person name="Ferreira B.R."/>
            <person name="Andrade T.G."/>
            <person name="Santos I.K.F.M."/>
        </authorList>
    </citation>
    <scope>NUCLEOTIDE SEQUENCE</scope>
    <source>
        <strain evidence="2">NSGR</strain>
        <tissue evidence="2">Salivary glands</tissue>
    </source>
</reference>
<keyword evidence="1" id="KW-0732">Signal</keyword>
<protein>
    <submittedName>
        <fullName evidence="2">Putative secreted protein</fullName>
    </submittedName>
</protein>
<dbReference type="AlphaFoldDB" id="A0A6G5A0S3"/>
<organism evidence="2">
    <name type="scientific">Rhipicephalus microplus</name>
    <name type="common">Cattle tick</name>
    <name type="synonym">Boophilus microplus</name>
    <dbReference type="NCBI Taxonomy" id="6941"/>
    <lineage>
        <taxon>Eukaryota</taxon>
        <taxon>Metazoa</taxon>
        <taxon>Ecdysozoa</taxon>
        <taxon>Arthropoda</taxon>
        <taxon>Chelicerata</taxon>
        <taxon>Arachnida</taxon>
        <taxon>Acari</taxon>
        <taxon>Parasitiformes</taxon>
        <taxon>Ixodida</taxon>
        <taxon>Ixodoidea</taxon>
        <taxon>Ixodidae</taxon>
        <taxon>Rhipicephalinae</taxon>
        <taxon>Rhipicephalus</taxon>
        <taxon>Boophilus</taxon>
    </lineage>
</organism>
<feature type="chain" id="PRO_5026037717" evidence="1">
    <location>
        <begin position="30"/>
        <end position="69"/>
    </location>
</feature>
<dbReference type="EMBL" id="GIKN01002352">
    <property type="protein sequence ID" value="NIE44625.1"/>
    <property type="molecule type" value="Transcribed_RNA"/>
</dbReference>